<dbReference type="Proteomes" id="UP000035963">
    <property type="component" value="Unassembled WGS sequence"/>
</dbReference>
<dbReference type="InterPro" id="IPR035965">
    <property type="entry name" value="PAS-like_dom_sf"/>
</dbReference>
<dbReference type="InterPro" id="IPR005467">
    <property type="entry name" value="His_kinase_dom"/>
</dbReference>
<evidence type="ECO:0000259" key="5">
    <source>
        <dbReference type="PROSITE" id="PS50109"/>
    </source>
</evidence>
<dbReference type="PROSITE" id="PS50110">
    <property type="entry name" value="RESPONSE_REGULATORY"/>
    <property type="match status" value="1"/>
</dbReference>
<evidence type="ECO:0000256" key="3">
    <source>
        <dbReference type="ARBA" id="ARBA00022553"/>
    </source>
</evidence>
<dbReference type="OrthoDB" id="5389366at2"/>
<dbReference type="SMART" id="SM00387">
    <property type="entry name" value="HATPase_c"/>
    <property type="match status" value="1"/>
</dbReference>
<feature type="domain" description="PAC" evidence="8">
    <location>
        <begin position="89"/>
        <end position="141"/>
    </location>
</feature>
<dbReference type="AlphaFoldDB" id="A0A0J1CTA4"/>
<keyword evidence="3 4" id="KW-0597">Phosphoprotein</keyword>
<dbReference type="Gene3D" id="3.40.50.2300">
    <property type="match status" value="1"/>
</dbReference>
<dbReference type="PROSITE" id="PS50113">
    <property type="entry name" value="PAC"/>
    <property type="match status" value="2"/>
</dbReference>
<organism evidence="9 10">
    <name type="scientific">Caballeronia mineralivorans PML1(12)</name>
    <dbReference type="NCBI Taxonomy" id="908627"/>
    <lineage>
        <taxon>Bacteria</taxon>
        <taxon>Pseudomonadati</taxon>
        <taxon>Pseudomonadota</taxon>
        <taxon>Betaproteobacteria</taxon>
        <taxon>Burkholderiales</taxon>
        <taxon>Burkholderiaceae</taxon>
        <taxon>Caballeronia</taxon>
    </lineage>
</organism>
<dbReference type="PROSITE" id="PS50112">
    <property type="entry name" value="PAS"/>
    <property type="match status" value="2"/>
</dbReference>
<dbReference type="SMART" id="SM00086">
    <property type="entry name" value="PAC"/>
    <property type="match status" value="2"/>
</dbReference>
<dbReference type="InterPro" id="IPR000014">
    <property type="entry name" value="PAS"/>
</dbReference>
<comment type="catalytic activity">
    <reaction evidence="1">
        <text>ATP + protein L-histidine = ADP + protein N-phospho-L-histidine.</text>
        <dbReference type="EC" id="2.7.13.3"/>
    </reaction>
</comment>
<dbReference type="InterPro" id="IPR003661">
    <property type="entry name" value="HisK_dim/P_dom"/>
</dbReference>
<evidence type="ECO:0000256" key="1">
    <source>
        <dbReference type="ARBA" id="ARBA00000085"/>
    </source>
</evidence>
<dbReference type="CDD" id="cd00082">
    <property type="entry name" value="HisKA"/>
    <property type="match status" value="1"/>
</dbReference>
<dbReference type="RefSeq" id="WP_047848982.1">
    <property type="nucleotide sequence ID" value="NZ_AEJF01000141.1"/>
</dbReference>
<dbReference type="NCBIfam" id="TIGR00229">
    <property type="entry name" value="sensory_box"/>
    <property type="match status" value="2"/>
</dbReference>
<dbReference type="InterPro" id="IPR036890">
    <property type="entry name" value="HATPase_C_sf"/>
</dbReference>
<keyword evidence="9" id="KW-0808">Transferase</keyword>
<evidence type="ECO:0000256" key="4">
    <source>
        <dbReference type="PROSITE-ProRule" id="PRU00169"/>
    </source>
</evidence>
<feature type="domain" description="PAS" evidence="7">
    <location>
        <begin position="142"/>
        <end position="215"/>
    </location>
</feature>
<dbReference type="PROSITE" id="PS50109">
    <property type="entry name" value="HIS_KIN"/>
    <property type="match status" value="1"/>
</dbReference>
<dbReference type="SUPFAM" id="SSF55785">
    <property type="entry name" value="PYP-like sensor domain (PAS domain)"/>
    <property type="match status" value="2"/>
</dbReference>
<dbReference type="GO" id="GO:0000155">
    <property type="term" value="F:phosphorelay sensor kinase activity"/>
    <property type="evidence" value="ECO:0007669"/>
    <property type="project" value="InterPro"/>
</dbReference>
<dbReference type="InterPro" id="IPR001610">
    <property type="entry name" value="PAC"/>
</dbReference>
<accession>A0A0J1CTA4</accession>
<dbReference type="SMART" id="SM00388">
    <property type="entry name" value="HisKA"/>
    <property type="match status" value="1"/>
</dbReference>
<proteinExistence type="predicted"/>
<dbReference type="InterPro" id="IPR001789">
    <property type="entry name" value="Sig_transdc_resp-reg_receiver"/>
</dbReference>
<evidence type="ECO:0000259" key="6">
    <source>
        <dbReference type="PROSITE" id="PS50110"/>
    </source>
</evidence>
<keyword evidence="10" id="KW-1185">Reference proteome</keyword>
<gene>
    <name evidence="9" type="ORF">EOS_22800</name>
</gene>
<feature type="domain" description="Histidine kinase" evidence="5">
    <location>
        <begin position="289"/>
        <end position="508"/>
    </location>
</feature>
<dbReference type="SMART" id="SM00448">
    <property type="entry name" value="REC"/>
    <property type="match status" value="1"/>
</dbReference>
<feature type="domain" description="Response regulatory" evidence="6">
    <location>
        <begin position="524"/>
        <end position="640"/>
    </location>
</feature>
<evidence type="ECO:0000259" key="7">
    <source>
        <dbReference type="PROSITE" id="PS50112"/>
    </source>
</evidence>
<dbReference type="InterPro" id="IPR004358">
    <property type="entry name" value="Sig_transdc_His_kin-like_C"/>
</dbReference>
<dbReference type="EMBL" id="AEJF01000141">
    <property type="protein sequence ID" value="KLU23880.1"/>
    <property type="molecule type" value="Genomic_DNA"/>
</dbReference>
<feature type="domain" description="PAC" evidence="8">
    <location>
        <begin position="217"/>
        <end position="269"/>
    </location>
</feature>
<dbReference type="Gene3D" id="3.30.565.10">
    <property type="entry name" value="Histidine kinase-like ATPase, C-terminal domain"/>
    <property type="match status" value="1"/>
</dbReference>
<dbReference type="InterPro" id="IPR036097">
    <property type="entry name" value="HisK_dim/P_sf"/>
</dbReference>
<evidence type="ECO:0000313" key="9">
    <source>
        <dbReference type="EMBL" id="KLU23880.1"/>
    </source>
</evidence>
<dbReference type="Pfam" id="PF13426">
    <property type="entry name" value="PAS_9"/>
    <property type="match status" value="2"/>
</dbReference>
<dbReference type="SUPFAM" id="SSF55874">
    <property type="entry name" value="ATPase domain of HSP90 chaperone/DNA topoisomerase II/histidine kinase"/>
    <property type="match status" value="1"/>
</dbReference>
<comment type="caution">
    <text evidence="9">The sequence shown here is derived from an EMBL/GenBank/DDBJ whole genome shotgun (WGS) entry which is preliminary data.</text>
</comment>
<evidence type="ECO:0000259" key="8">
    <source>
        <dbReference type="PROSITE" id="PS50113"/>
    </source>
</evidence>
<dbReference type="PRINTS" id="PR00344">
    <property type="entry name" value="BCTRLSENSOR"/>
</dbReference>
<dbReference type="SUPFAM" id="SSF47384">
    <property type="entry name" value="Homodimeric domain of signal transducing histidine kinase"/>
    <property type="match status" value="1"/>
</dbReference>
<keyword evidence="9" id="KW-0418">Kinase</keyword>
<dbReference type="SUPFAM" id="SSF52172">
    <property type="entry name" value="CheY-like"/>
    <property type="match status" value="1"/>
</dbReference>
<reference evidence="9 10" key="1">
    <citation type="journal article" date="2015" name="Genome Announc.">
        <title>Draft Genome Sequence of Burkholderia sp. Strain PML1(12), an Ectomycorrhizosphere-Inhabiting Bacterium with Effective Mineral-Weathering Ability.</title>
        <authorList>
            <person name="Uroz S."/>
            <person name="Oger P."/>
        </authorList>
    </citation>
    <scope>NUCLEOTIDE SEQUENCE [LARGE SCALE GENOMIC DNA]</scope>
    <source>
        <strain evidence="10">PML1(12)</strain>
    </source>
</reference>
<dbReference type="InterPro" id="IPR003594">
    <property type="entry name" value="HATPase_dom"/>
</dbReference>
<dbReference type="SMART" id="SM00091">
    <property type="entry name" value="PAS"/>
    <property type="match status" value="2"/>
</dbReference>
<dbReference type="Pfam" id="PF02518">
    <property type="entry name" value="HATPase_c"/>
    <property type="match status" value="1"/>
</dbReference>
<dbReference type="Gene3D" id="1.10.287.130">
    <property type="match status" value="1"/>
</dbReference>
<dbReference type="Pfam" id="PF00072">
    <property type="entry name" value="Response_reg"/>
    <property type="match status" value="1"/>
</dbReference>
<dbReference type="CDD" id="cd00130">
    <property type="entry name" value="PAS"/>
    <property type="match status" value="2"/>
</dbReference>
<evidence type="ECO:0000313" key="10">
    <source>
        <dbReference type="Proteomes" id="UP000035963"/>
    </source>
</evidence>
<feature type="domain" description="PAS" evidence="7">
    <location>
        <begin position="14"/>
        <end position="87"/>
    </location>
</feature>
<dbReference type="InterPro" id="IPR000700">
    <property type="entry name" value="PAS-assoc_C"/>
</dbReference>
<dbReference type="PATRIC" id="fig|908627.4.peg.5087"/>
<dbReference type="PANTHER" id="PTHR43065">
    <property type="entry name" value="SENSOR HISTIDINE KINASE"/>
    <property type="match status" value="1"/>
</dbReference>
<dbReference type="PANTHER" id="PTHR43065:SF49">
    <property type="entry name" value="HISTIDINE KINASE"/>
    <property type="match status" value="1"/>
</dbReference>
<feature type="modified residue" description="4-aspartylphosphate" evidence="4">
    <location>
        <position position="574"/>
    </location>
</feature>
<dbReference type="InterPro" id="IPR011006">
    <property type="entry name" value="CheY-like_superfamily"/>
</dbReference>
<sequence>MKAEDSGRSRNLSDEQRFQLLVTGVSDYAIYMLNPEGFINSWNAGAERFKGYVAEEIIGQHFSVFYTEEDRRNGKPARALQTAREQGKFEDEGWRVRKDGTRFWANVVVDPIRDHSGELIGFAKITRDITERKAAEEALRESEERFRLLVQGVTDYAIYMISPTGEITNWNAGAERIKGYKREEIVGSNFAVFYTEEDRARGMPAQTLKTASEEGRFEQESWRVRRDGTRFWAHVVVDAIHDDEGKLLGFAKVTRDISERKQAAEALERANAALFQSQKMEAIGQLTGGIAHDFNNLLAVMLSSVDVLATRAQNYADIKVLDAMRRAVERGALLTQQLLSFARRQPLMVERYDLNKVIGSFEAVLRRAGNSAIEMDIRPAHDTRTVLLDAARFEAALLNLVVNARDAMPDGGKLVVAVENVELGAGQVGNLVPGAYVRVSVADTGSGMPPAVAARAFEPFFTTKEVGKGTGLGLSQVYGFIAQSGGDVTIDSEEGKGTTISMYLPVVEGEPDDVIAVAGARVDTVLIVEDEPDVLDAAGQLFRSIGYEVVTATNGVDAMAMLERRTDIDILFTDVVMPKGMNGIQLVRSARELRPDLKVILASGYPLSALREQYGRIDDFAFVNKPYRLAELAKVLRAAG</sequence>
<dbReference type="EC" id="2.7.13.3" evidence="2"/>
<evidence type="ECO:0000256" key="2">
    <source>
        <dbReference type="ARBA" id="ARBA00012438"/>
    </source>
</evidence>
<dbReference type="Gene3D" id="3.30.450.20">
    <property type="entry name" value="PAS domain"/>
    <property type="match status" value="2"/>
</dbReference>
<name>A0A0J1CTA4_9BURK</name>
<protein>
    <recommendedName>
        <fullName evidence="2">histidine kinase</fullName>
        <ecNumber evidence="2">2.7.13.3</ecNumber>
    </recommendedName>
</protein>